<dbReference type="Gene3D" id="2.60.40.4270">
    <property type="entry name" value="Listeria-Bacteroides repeat domain"/>
    <property type="match status" value="1"/>
</dbReference>
<proteinExistence type="predicted"/>
<dbReference type="InterPro" id="IPR042229">
    <property type="entry name" value="Listeria/Bacterioides_rpt_sf"/>
</dbReference>
<dbReference type="Pfam" id="PF09479">
    <property type="entry name" value="Flg_new"/>
    <property type="match status" value="1"/>
</dbReference>
<gene>
    <name evidence="3" type="ORF">UFOPK1591_00825</name>
</gene>
<keyword evidence="2" id="KW-1133">Transmembrane helix</keyword>
<keyword evidence="2" id="KW-0812">Transmembrane</keyword>
<dbReference type="InterPro" id="IPR013378">
    <property type="entry name" value="InlB-like_B-rpt"/>
</dbReference>
<reference evidence="3" key="1">
    <citation type="submission" date="2020-05" db="EMBL/GenBank/DDBJ databases">
        <authorList>
            <person name="Chiriac C."/>
            <person name="Salcher M."/>
            <person name="Ghai R."/>
            <person name="Kavagutti S V."/>
        </authorList>
    </citation>
    <scope>NUCLEOTIDE SEQUENCE</scope>
</reference>
<keyword evidence="2" id="KW-0472">Membrane</keyword>
<comment type="subcellular location">
    <subcellularLocation>
        <location evidence="1">Cell envelope</location>
    </subcellularLocation>
</comment>
<protein>
    <submittedName>
        <fullName evidence="3">Unannotated protein</fullName>
    </submittedName>
</protein>
<dbReference type="GO" id="GO:0030313">
    <property type="term" value="C:cell envelope"/>
    <property type="evidence" value="ECO:0007669"/>
    <property type="project" value="UniProtKB-SubCell"/>
</dbReference>
<accession>A0A6J6DK40</accession>
<organism evidence="3">
    <name type="scientific">freshwater metagenome</name>
    <dbReference type="NCBI Taxonomy" id="449393"/>
    <lineage>
        <taxon>unclassified sequences</taxon>
        <taxon>metagenomes</taxon>
        <taxon>ecological metagenomes</taxon>
    </lineage>
</organism>
<dbReference type="EMBL" id="CAEZTD010000056">
    <property type="protein sequence ID" value="CAB4562443.1"/>
    <property type="molecule type" value="Genomic_DNA"/>
</dbReference>
<evidence type="ECO:0000256" key="1">
    <source>
        <dbReference type="ARBA" id="ARBA00004196"/>
    </source>
</evidence>
<feature type="transmembrane region" description="Helical" evidence="2">
    <location>
        <begin position="290"/>
        <end position="312"/>
    </location>
</feature>
<evidence type="ECO:0000313" key="3">
    <source>
        <dbReference type="EMBL" id="CAB4562443.1"/>
    </source>
</evidence>
<name>A0A6J6DK40_9ZZZZ</name>
<sequence length="336" mass="34535">MKLASLPLAVAVTALAFLATPLPAHAGSTWETVDVSSSPFVDTLADGTVVTVTFGPGGGHWGTTYSPAVYKTDATGGAQSSFVRFSFSQPVTTLKTFYAYLGPGDDETFTTDQGAVNLTQTFSNGGNIVSSSGNFIAGQAEGIYSSGGFVSSPVQDRSGTLELQFETGINWLEVRGMPQGGGGPGINLTGLQLTMSTVSFDANGGEGVMQDQTSASAASLTSNAFTRDGFTFAGWNTAFDGSGTPYDDEGSYPFSIDETLFAQWVAVSSPPAAGSAPVEPSLVNTGLTTWSAVLGTTAAGALFVIAIGAFSARSQLRFAGSRAKLLSVLRRAGLRD</sequence>
<evidence type="ECO:0000256" key="2">
    <source>
        <dbReference type="SAM" id="Phobius"/>
    </source>
</evidence>
<dbReference type="AlphaFoldDB" id="A0A6J6DK40"/>